<keyword evidence="2 5" id="KW-0560">Oxidoreductase</keyword>
<dbReference type="RefSeq" id="WP_252585874.1">
    <property type="nucleotide sequence ID" value="NZ_JAMWYS010000006.1"/>
</dbReference>
<dbReference type="CDD" id="cd05214">
    <property type="entry name" value="GAPDH_I_N"/>
    <property type="match status" value="1"/>
</dbReference>
<reference evidence="5" key="1">
    <citation type="submission" date="2022-06" db="EMBL/GenBank/DDBJ databases">
        <title>Solitalea sp. MAHUQ-68 isolated from rhizospheric soil.</title>
        <authorList>
            <person name="Huq M.A."/>
        </authorList>
    </citation>
    <scope>NUCLEOTIDE SEQUENCE</scope>
    <source>
        <strain evidence="5">MAHUQ-68</strain>
    </source>
</reference>
<evidence type="ECO:0000256" key="1">
    <source>
        <dbReference type="ARBA" id="ARBA00007406"/>
    </source>
</evidence>
<dbReference type="Pfam" id="PF02800">
    <property type="entry name" value="Gp_dh_C"/>
    <property type="match status" value="1"/>
</dbReference>
<dbReference type="FunFam" id="3.30.360.10:FF:000002">
    <property type="entry name" value="Glyceraldehyde-3-phosphate dehydrogenase"/>
    <property type="match status" value="1"/>
</dbReference>
<dbReference type="PRINTS" id="PR00078">
    <property type="entry name" value="G3PDHDRGNASE"/>
</dbReference>
<accession>A0A9X2EZ65</accession>
<dbReference type="NCBIfam" id="NF006139">
    <property type="entry name" value="PRK08289.1"/>
    <property type="match status" value="1"/>
</dbReference>
<dbReference type="PANTHER" id="PTHR43454:SF1">
    <property type="entry name" value="GLYCERALDEHYDE 3-PHOSPHATE DEHYDROGENASE NAD(P) BINDING DOMAIN-CONTAINING PROTEIN"/>
    <property type="match status" value="1"/>
</dbReference>
<dbReference type="EC" id="1.2.1.12" evidence="5"/>
<dbReference type="InterPro" id="IPR020831">
    <property type="entry name" value="GlycerAld/Erythrose_P_DH"/>
</dbReference>
<evidence type="ECO:0000259" key="4">
    <source>
        <dbReference type="SMART" id="SM00846"/>
    </source>
</evidence>
<dbReference type="GO" id="GO:0051287">
    <property type="term" value="F:NAD binding"/>
    <property type="evidence" value="ECO:0007669"/>
    <property type="project" value="InterPro"/>
</dbReference>
<dbReference type="PROSITE" id="PS00071">
    <property type="entry name" value="GAPDH"/>
    <property type="match status" value="1"/>
</dbReference>
<proteinExistence type="inferred from homology"/>
<dbReference type="Proteomes" id="UP001155182">
    <property type="component" value="Unassembled WGS sequence"/>
</dbReference>
<dbReference type="SMART" id="SM00846">
    <property type="entry name" value="Gp_dh_N"/>
    <property type="match status" value="1"/>
</dbReference>
<dbReference type="Pfam" id="PF00044">
    <property type="entry name" value="Gp_dh_N"/>
    <property type="match status" value="1"/>
</dbReference>
<dbReference type="InterPro" id="IPR036291">
    <property type="entry name" value="NAD(P)-bd_dom_sf"/>
</dbReference>
<dbReference type="SUPFAM" id="SSF55347">
    <property type="entry name" value="Glyceraldehyde-3-phosphate dehydrogenase-like, C-terminal domain"/>
    <property type="match status" value="1"/>
</dbReference>
<sequence>MKHKYESELSSWIQKEKKALELINIVGKLWYDKSIELVIFRKPIIDIGSSEILKNHLYARDISQKEITIEETLGLAKEIEKIEMAPSRIDLGRLAEEWLEEKQWFDTMGGFIKAKLAAHIGKNKIDLKPKDVVLYGFGRIGRIAARELIVQAGKGEQLRLRAIVTRSNSDEDIIKRAELLRTDSVHGPFYGTIVEDLANKALIINGQTVNMIAAKDPSEIDYTKYDIHNALIIDNTGISRDREGLGKHLKAKGAEKVLLTAPGKGDLPNIVFGVNQLEFNGTETIFSAASCTTNAIVPVLKIVSEKFGIEKGHIETVHSYTNDQNLLDNYHKKSRRGRSAALNLVITETGADKAVSKVLPQLAGRLTGNAVRVPTPNVSLAILNLTLNKKISKDDINHALKHESFHGELVEQVEFSISNESVSSDMIGNSHASIVDGPATIVSKDGKSVVLYVWYDNEYGYTRQVIRLAKHIAGVIRLRYY</sequence>
<evidence type="ECO:0000313" key="6">
    <source>
        <dbReference type="Proteomes" id="UP001155182"/>
    </source>
</evidence>
<dbReference type="AlphaFoldDB" id="A0A9X2EZ65"/>
<evidence type="ECO:0000256" key="2">
    <source>
        <dbReference type="ARBA" id="ARBA00023002"/>
    </source>
</evidence>
<name>A0A9X2EZ65_9SPHI</name>
<comment type="similarity">
    <text evidence="1 3">Belongs to the glyceraldehyde-3-phosphate dehydrogenase family.</text>
</comment>
<dbReference type="SUPFAM" id="SSF51735">
    <property type="entry name" value="NAD(P)-binding Rossmann-fold domains"/>
    <property type="match status" value="1"/>
</dbReference>
<evidence type="ECO:0000313" key="5">
    <source>
        <dbReference type="EMBL" id="MCO4291642.1"/>
    </source>
</evidence>
<dbReference type="EMBL" id="JAMWYS010000006">
    <property type="protein sequence ID" value="MCO4291642.1"/>
    <property type="molecule type" value="Genomic_DNA"/>
</dbReference>
<comment type="caution">
    <text evidence="5">The sequence shown here is derived from an EMBL/GenBank/DDBJ whole genome shotgun (WGS) entry which is preliminary data.</text>
</comment>
<dbReference type="Gene3D" id="3.30.360.10">
    <property type="entry name" value="Dihydrodipicolinate Reductase, domain 2"/>
    <property type="match status" value="1"/>
</dbReference>
<dbReference type="InterPro" id="IPR020828">
    <property type="entry name" value="GlycerAld_3-P_DH_NAD(P)-bd"/>
</dbReference>
<dbReference type="InterPro" id="IPR020830">
    <property type="entry name" value="GlycerAld_3-P_DH_AS"/>
</dbReference>
<dbReference type="CDD" id="cd18126">
    <property type="entry name" value="GAPDH_I_C"/>
    <property type="match status" value="1"/>
</dbReference>
<feature type="domain" description="Glyceraldehyde 3-phosphate dehydrogenase NAD(P) binding" evidence="4">
    <location>
        <begin position="130"/>
        <end position="291"/>
    </location>
</feature>
<gene>
    <name evidence="5" type="ORF">NF867_02025</name>
</gene>
<organism evidence="5 6">
    <name type="scientific">Solitalea agri</name>
    <dbReference type="NCBI Taxonomy" id="2953739"/>
    <lineage>
        <taxon>Bacteria</taxon>
        <taxon>Pseudomonadati</taxon>
        <taxon>Bacteroidota</taxon>
        <taxon>Sphingobacteriia</taxon>
        <taxon>Sphingobacteriales</taxon>
        <taxon>Sphingobacteriaceae</taxon>
        <taxon>Solitalea</taxon>
    </lineage>
</organism>
<dbReference type="GO" id="GO:0004365">
    <property type="term" value="F:glyceraldehyde-3-phosphate dehydrogenase (NAD+) (phosphorylating) activity"/>
    <property type="evidence" value="ECO:0007669"/>
    <property type="project" value="UniProtKB-EC"/>
</dbReference>
<protein>
    <submittedName>
        <fullName evidence="5">Glyceraldehyde-3-phosphate dehydrogenase</fullName>
        <ecNumber evidence="5">1.2.1.12</ecNumber>
    </submittedName>
</protein>
<keyword evidence="6" id="KW-1185">Reference proteome</keyword>
<evidence type="ECO:0000256" key="3">
    <source>
        <dbReference type="RuleBase" id="RU000397"/>
    </source>
</evidence>
<dbReference type="Gene3D" id="3.40.50.720">
    <property type="entry name" value="NAD(P)-binding Rossmann-like Domain"/>
    <property type="match status" value="1"/>
</dbReference>
<dbReference type="PANTHER" id="PTHR43454">
    <property type="entry name" value="GLYCERALDEHYDE-3-PHOSPHATE DEHYDROGENASE"/>
    <property type="match status" value="1"/>
</dbReference>
<dbReference type="InterPro" id="IPR020829">
    <property type="entry name" value="GlycerAld_3-P_DH_cat"/>
</dbReference>